<dbReference type="CDD" id="cd12175">
    <property type="entry name" value="2-Hacid_dh_11"/>
    <property type="match status" value="1"/>
</dbReference>
<dbReference type="Proteomes" id="UP000319865">
    <property type="component" value="Unassembled WGS sequence"/>
</dbReference>
<dbReference type="GO" id="GO:0051287">
    <property type="term" value="F:NAD binding"/>
    <property type="evidence" value="ECO:0007669"/>
    <property type="project" value="InterPro"/>
</dbReference>
<gene>
    <name evidence="7" type="ORF">FHU33_4740</name>
</gene>
<dbReference type="PANTHER" id="PTHR42789:SF1">
    <property type="entry name" value="D-ISOMER SPECIFIC 2-HYDROXYACID DEHYDROGENASE FAMILY PROTEIN (AFU_ORTHOLOGUE AFUA_6G10090)"/>
    <property type="match status" value="1"/>
</dbReference>
<evidence type="ECO:0000256" key="3">
    <source>
        <dbReference type="ARBA" id="ARBA00023027"/>
    </source>
</evidence>
<reference evidence="7 8" key="1">
    <citation type="submission" date="2019-06" db="EMBL/GenBank/DDBJ databases">
        <title>Sequencing the genomes of 1000 actinobacteria strains.</title>
        <authorList>
            <person name="Klenk H.-P."/>
        </authorList>
    </citation>
    <scope>NUCLEOTIDE SEQUENCE [LARGE SCALE GENOMIC DNA]</scope>
    <source>
        <strain evidence="7 8">DSM 46837</strain>
    </source>
</reference>
<evidence type="ECO:0000256" key="2">
    <source>
        <dbReference type="ARBA" id="ARBA00023002"/>
    </source>
</evidence>
<evidence type="ECO:0000313" key="8">
    <source>
        <dbReference type="Proteomes" id="UP000319865"/>
    </source>
</evidence>
<evidence type="ECO:0000256" key="1">
    <source>
        <dbReference type="ARBA" id="ARBA00005854"/>
    </source>
</evidence>
<dbReference type="InterPro" id="IPR006139">
    <property type="entry name" value="D-isomer_2_OHA_DH_cat_dom"/>
</dbReference>
<comment type="caution">
    <text evidence="7">The sequence shown here is derived from an EMBL/GenBank/DDBJ whole genome shotgun (WGS) entry which is preliminary data.</text>
</comment>
<dbReference type="SUPFAM" id="SSF51735">
    <property type="entry name" value="NAD(P)-binding Rossmann-fold domains"/>
    <property type="match status" value="1"/>
</dbReference>
<evidence type="ECO:0000259" key="6">
    <source>
        <dbReference type="Pfam" id="PF02826"/>
    </source>
</evidence>
<feature type="domain" description="D-isomer specific 2-hydroxyacid dehydrogenase catalytic" evidence="5">
    <location>
        <begin position="42"/>
        <end position="325"/>
    </location>
</feature>
<protein>
    <submittedName>
        <fullName evidence="7">Glyoxylate reductase</fullName>
    </submittedName>
</protein>
<dbReference type="RefSeq" id="WP_170182668.1">
    <property type="nucleotide sequence ID" value="NZ_VFQE01000002.1"/>
</dbReference>
<dbReference type="InterPro" id="IPR006140">
    <property type="entry name" value="D-isomer_DH_NAD-bd"/>
</dbReference>
<dbReference type="InterPro" id="IPR029753">
    <property type="entry name" value="D-isomer_DH_CS"/>
</dbReference>
<comment type="similarity">
    <text evidence="1 4">Belongs to the D-isomer specific 2-hydroxyacid dehydrogenase family.</text>
</comment>
<dbReference type="Pfam" id="PF00389">
    <property type="entry name" value="2-Hacid_dh"/>
    <property type="match status" value="1"/>
</dbReference>
<dbReference type="FunFam" id="3.40.50.720:FF:000203">
    <property type="entry name" value="D-3-phosphoglycerate dehydrogenase (SerA)"/>
    <property type="match status" value="1"/>
</dbReference>
<feature type="domain" description="D-isomer specific 2-hydroxyacid dehydrogenase NAD-binding" evidence="6">
    <location>
        <begin position="115"/>
        <end position="294"/>
    </location>
</feature>
<evidence type="ECO:0000259" key="5">
    <source>
        <dbReference type="Pfam" id="PF00389"/>
    </source>
</evidence>
<keyword evidence="3" id="KW-0520">NAD</keyword>
<name>A0A543P280_9ACTN</name>
<dbReference type="PROSITE" id="PS00670">
    <property type="entry name" value="D_2_HYDROXYACID_DH_2"/>
    <property type="match status" value="1"/>
</dbReference>
<keyword evidence="8" id="KW-1185">Reference proteome</keyword>
<keyword evidence="2 4" id="KW-0560">Oxidoreductase</keyword>
<dbReference type="EMBL" id="VFQE01000002">
    <property type="protein sequence ID" value="TQN38060.1"/>
    <property type="molecule type" value="Genomic_DNA"/>
</dbReference>
<evidence type="ECO:0000313" key="7">
    <source>
        <dbReference type="EMBL" id="TQN38060.1"/>
    </source>
</evidence>
<dbReference type="InterPro" id="IPR050857">
    <property type="entry name" value="D-2-hydroxyacid_DH"/>
</dbReference>
<dbReference type="GO" id="GO:0016616">
    <property type="term" value="F:oxidoreductase activity, acting on the CH-OH group of donors, NAD or NADP as acceptor"/>
    <property type="evidence" value="ECO:0007669"/>
    <property type="project" value="InterPro"/>
</dbReference>
<dbReference type="InterPro" id="IPR036291">
    <property type="entry name" value="NAD(P)-bd_dom_sf"/>
</dbReference>
<dbReference type="PANTHER" id="PTHR42789">
    <property type="entry name" value="D-ISOMER SPECIFIC 2-HYDROXYACID DEHYDROGENASE FAMILY PROTEIN (AFU_ORTHOLOGUE AFUA_6G10090)"/>
    <property type="match status" value="1"/>
</dbReference>
<accession>A0A543P280</accession>
<dbReference type="AlphaFoldDB" id="A0A543P280"/>
<dbReference type="Pfam" id="PF02826">
    <property type="entry name" value="2-Hacid_dh_C"/>
    <property type="match status" value="1"/>
</dbReference>
<sequence>MTAEAGPHVVFWGGEGPISALYRERLPEGWRLSAPRDRDDEEGKLRLLADADVVVHTDSTPLSRAQLDAAPRLRLLHRQGVGLDAVDLDLLGERGVAVALCSAGTAAAMAEHTVLLMLAAARHLVRQHDDTRRGLWPKWEYRNISLGLHGSTVGIVGFGRIGQAVARAVLAFGSDVLVQRRQDTPLGEEWAGLPVRPAGSLDEVFAESDVVTLHCPLLPENRGMVDARRLALMRPHSVFVNTARGELVVERDLVDALRAGRPAAAGLDVFEEEPVPPDNPLLELPNVVLTAHAGAGTRQTAALKVQAVLDNIARFWAGQPLEERVL</sequence>
<organism evidence="7 8">
    <name type="scientific">Blastococcus colisei</name>
    <dbReference type="NCBI Taxonomy" id="1564162"/>
    <lineage>
        <taxon>Bacteria</taxon>
        <taxon>Bacillati</taxon>
        <taxon>Actinomycetota</taxon>
        <taxon>Actinomycetes</taxon>
        <taxon>Geodermatophilales</taxon>
        <taxon>Geodermatophilaceae</taxon>
        <taxon>Blastococcus</taxon>
    </lineage>
</organism>
<dbReference type="SUPFAM" id="SSF52283">
    <property type="entry name" value="Formate/glycerate dehydrogenase catalytic domain-like"/>
    <property type="match status" value="1"/>
</dbReference>
<evidence type="ECO:0000256" key="4">
    <source>
        <dbReference type="RuleBase" id="RU003719"/>
    </source>
</evidence>
<proteinExistence type="inferred from homology"/>
<dbReference type="Gene3D" id="3.40.50.720">
    <property type="entry name" value="NAD(P)-binding Rossmann-like Domain"/>
    <property type="match status" value="2"/>
</dbReference>